<evidence type="ECO:0000256" key="1">
    <source>
        <dbReference type="SAM" id="MobiDB-lite"/>
    </source>
</evidence>
<feature type="compositionally biased region" description="Basic and acidic residues" evidence="1">
    <location>
        <begin position="114"/>
        <end position="125"/>
    </location>
</feature>
<reference evidence="2" key="1">
    <citation type="journal article" date="2014" name="Zootaxa">
        <title>A phylogenetic analysis of the southern African gecko genus Afroedura Loveridge (Squamata: Gekkonidae), with the description of nine new species from Limpopo and Mpumalanga provinces of South Africa.</title>
        <authorList>
            <person name="Jacobsen N.H."/>
            <person name="Kuhn A.L."/>
            <person name="Kuhn A.L."/>
            <person name="Jackman T.R."/>
            <person name="Bauer A.M."/>
        </authorList>
    </citation>
    <scope>NUCLEOTIDE SEQUENCE</scope>
</reference>
<dbReference type="EMBL" id="KM073801">
    <property type="protein sequence ID" value="AIL02364.1"/>
    <property type="molecule type" value="Genomic_DNA"/>
</dbReference>
<feature type="non-terminal residue" evidence="2">
    <location>
        <position position="1"/>
    </location>
</feature>
<feature type="compositionally biased region" description="Low complexity" evidence="1">
    <location>
        <begin position="26"/>
        <end position="41"/>
    </location>
</feature>
<sequence length="191" mass="20421">KRIQSALGPHAGEKSSPKKVKLGLQSPPVATAPATAKTSPVLFHPMNPPFSSTPKGAARKGHPGAAWLGLPTPLKGAPGAGLPARKTSEDLVPPPDRSHLGQGRLDPGASSPRTPREGGHGDRQRVRSRKVQPVRKQLISRASFSPGDARRLPARMPDGGRVFAEQCAAAWTSVPPQQKDREQHLRLYHQQ</sequence>
<gene>
    <name evidence="2" type="primary">KIF24</name>
</gene>
<feature type="region of interest" description="Disordered" evidence="1">
    <location>
        <begin position="1"/>
        <end position="156"/>
    </location>
</feature>
<evidence type="ECO:0000313" key="2">
    <source>
        <dbReference type="EMBL" id="AIL02364.1"/>
    </source>
</evidence>
<feature type="non-terminal residue" evidence="2">
    <location>
        <position position="191"/>
    </location>
</feature>
<protein>
    <submittedName>
        <fullName evidence="2">Kinesin family member 24</fullName>
    </submittedName>
</protein>
<dbReference type="AlphaFoldDB" id="A0A077B5U9"/>
<accession>A0A077B5U9</accession>
<proteinExistence type="predicted"/>
<organism evidence="2">
    <name type="scientific">Geckolepis typica</name>
    <dbReference type="NCBI Taxonomy" id="476480"/>
    <lineage>
        <taxon>Eukaryota</taxon>
        <taxon>Metazoa</taxon>
        <taxon>Chordata</taxon>
        <taxon>Craniata</taxon>
        <taxon>Vertebrata</taxon>
        <taxon>Euteleostomi</taxon>
        <taxon>Lepidosauria</taxon>
        <taxon>Squamata</taxon>
        <taxon>Bifurcata</taxon>
        <taxon>Gekkota</taxon>
        <taxon>Gekkonidae</taxon>
        <taxon>Gekkoninae</taxon>
        <taxon>Geckolepis</taxon>
    </lineage>
</organism>
<name>A0A077B5U9_9SAUR</name>